<comment type="caution">
    <text evidence="2">The sequence shown here is derived from an EMBL/GenBank/DDBJ whole genome shotgun (WGS) entry which is preliminary data.</text>
</comment>
<dbReference type="Gene3D" id="3.40.50.12780">
    <property type="entry name" value="N-terminal domain of ligase-like"/>
    <property type="match status" value="1"/>
</dbReference>
<evidence type="ECO:0000313" key="3">
    <source>
        <dbReference type="Proteomes" id="UP001597079"/>
    </source>
</evidence>
<dbReference type="PANTHER" id="PTHR43767">
    <property type="entry name" value="LONG-CHAIN-FATTY-ACID--COA LIGASE"/>
    <property type="match status" value="1"/>
</dbReference>
<dbReference type="PANTHER" id="PTHR43767:SF10">
    <property type="entry name" value="SURFACTIN SYNTHASE SUBUNIT 1"/>
    <property type="match status" value="1"/>
</dbReference>
<dbReference type="EMBL" id="JBHUCX010000069">
    <property type="protein sequence ID" value="MFD1676554.1"/>
    <property type="molecule type" value="Genomic_DNA"/>
</dbReference>
<protein>
    <submittedName>
        <fullName evidence="2">AMP-binding protein</fullName>
    </submittedName>
</protein>
<dbReference type="InterPro" id="IPR045851">
    <property type="entry name" value="AMP-bd_C_sf"/>
</dbReference>
<dbReference type="InterPro" id="IPR000873">
    <property type="entry name" value="AMP-dep_synth/lig_dom"/>
</dbReference>
<name>A0ABW4JL33_9BACL</name>
<accession>A0ABW4JL33</accession>
<reference evidence="3" key="1">
    <citation type="journal article" date="2019" name="Int. J. Syst. Evol. Microbiol.">
        <title>The Global Catalogue of Microorganisms (GCM) 10K type strain sequencing project: providing services to taxonomists for standard genome sequencing and annotation.</title>
        <authorList>
            <consortium name="The Broad Institute Genomics Platform"/>
            <consortium name="The Broad Institute Genome Sequencing Center for Infectious Disease"/>
            <person name="Wu L."/>
            <person name="Ma J."/>
        </authorList>
    </citation>
    <scope>NUCLEOTIDE SEQUENCE [LARGE SCALE GENOMIC DNA]</scope>
    <source>
        <strain evidence="3">CGMCC 1.12286</strain>
    </source>
</reference>
<sequence>MPSQISNQFDCSQQAIYLLNNTIHTQFKHLLKEIPTDIKIFVNRTLEKRYLDILQKRDYGVISTQNVFTFRTLLRRLRDGRPVFVFLDVDQAAFQAIGYIAYQTKTPIVPVYVNHRSFTCQKRIELNHLSDVLPTIQSFLFETYMQKDVDLFNELLAAARYYGDEAVVCKDISGQINYKNLLLNIYVLSQRLRKETTSAGKNIGVFLPNSIGNLVTLFSLFYIGKTPVMLNYSAGAQTIIHACETADLTTILTSREFIAKGQLEAVEAELKANYRLVYLEDVKQAISAMDKIKGFSLFLKRKKAANANHEVILFTSGSEFRPKGVVLSHGNIFANVQQTRAVIDFGVQDKMLNAMPMFHSFGLTAGAILPLLCGVQTYLYPSPLHYKRIPELAREEGSTILFGTSSFLEKYGQFAKEDDFRTMRYAVVGAERLKEEVERFWLDKFNLQIMQGYGATETAPIMCLDTPLNHKQGSVGRFLPAIQHDLEDVPGIPEGGKLFIKGPNLMKGYLLHEQGYIPTDGWYDTGDVVTVDEAGFVTIIGRLKRFAKLAGEMVSLNLVEQLAAQCYGSTDFAAINVPDSRRGEKIILVTTDPNLSLASLQTFIAQTGYSRLHTPSEVRWIEEFPLMGSGKTDYVALKQLVQA</sequence>
<evidence type="ECO:0000259" key="1">
    <source>
        <dbReference type="Pfam" id="PF00501"/>
    </source>
</evidence>
<dbReference type="RefSeq" id="WP_377944458.1">
    <property type="nucleotide sequence ID" value="NZ_JBHUCX010000069.1"/>
</dbReference>
<proteinExistence type="predicted"/>
<dbReference type="Gene3D" id="3.30.300.30">
    <property type="match status" value="1"/>
</dbReference>
<dbReference type="SUPFAM" id="SSF56801">
    <property type="entry name" value="Acetyl-CoA synthetase-like"/>
    <property type="match status" value="1"/>
</dbReference>
<evidence type="ECO:0000313" key="2">
    <source>
        <dbReference type="EMBL" id="MFD1676554.1"/>
    </source>
</evidence>
<dbReference type="InterPro" id="IPR050237">
    <property type="entry name" value="ATP-dep_AMP-bd_enzyme"/>
</dbReference>
<dbReference type="Pfam" id="PF00501">
    <property type="entry name" value="AMP-binding"/>
    <property type="match status" value="1"/>
</dbReference>
<keyword evidence="3" id="KW-1185">Reference proteome</keyword>
<feature type="domain" description="AMP-dependent synthetase/ligase" evidence="1">
    <location>
        <begin position="158"/>
        <end position="510"/>
    </location>
</feature>
<dbReference type="InterPro" id="IPR042099">
    <property type="entry name" value="ANL_N_sf"/>
</dbReference>
<organism evidence="2 3">
    <name type="scientific">Alicyclobacillus fodiniaquatilis</name>
    <dbReference type="NCBI Taxonomy" id="1661150"/>
    <lineage>
        <taxon>Bacteria</taxon>
        <taxon>Bacillati</taxon>
        <taxon>Bacillota</taxon>
        <taxon>Bacilli</taxon>
        <taxon>Bacillales</taxon>
        <taxon>Alicyclobacillaceae</taxon>
        <taxon>Alicyclobacillus</taxon>
    </lineage>
</organism>
<gene>
    <name evidence="2" type="ORF">ACFSB2_17800</name>
</gene>
<dbReference type="Proteomes" id="UP001597079">
    <property type="component" value="Unassembled WGS sequence"/>
</dbReference>